<dbReference type="OrthoDB" id="448250at2759"/>
<protein>
    <submittedName>
        <fullName evidence="7">Rer1-domain-containing protein</fullName>
    </submittedName>
</protein>
<keyword evidence="3 6" id="KW-0812">Transmembrane</keyword>
<keyword evidence="5 6" id="KW-0472">Membrane</keyword>
<dbReference type="STRING" id="1353009.A0A1Y2IGE3"/>
<dbReference type="AlphaFoldDB" id="A0A1Y2IGE3"/>
<evidence type="ECO:0000313" key="7">
    <source>
        <dbReference type="EMBL" id="OSD00240.1"/>
    </source>
</evidence>
<keyword evidence="8" id="KW-1185">Reference proteome</keyword>
<dbReference type="InterPro" id="IPR004932">
    <property type="entry name" value="Rer1"/>
</dbReference>
<proteinExistence type="inferred from homology"/>
<gene>
    <name evidence="7" type="ORF">PYCCODRAFT_1469567</name>
</gene>
<evidence type="ECO:0000256" key="4">
    <source>
        <dbReference type="ARBA" id="ARBA00022989"/>
    </source>
</evidence>
<evidence type="ECO:0000256" key="5">
    <source>
        <dbReference type="ARBA" id="ARBA00023136"/>
    </source>
</evidence>
<dbReference type="Pfam" id="PF03248">
    <property type="entry name" value="Rer1"/>
    <property type="match status" value="1"/>
</dbReference>
<evidence type="ECO:0000256" key="1">
    <source>
        <dbReference type="ARBA" id="ARBA00004141"/>
    </source>
</evidence>
<evidence type="ECO:0000256" key="3">
    <source>
        <dbReference type="ARBA" id="ARBA00022692"/>
    </source>
</evidence>
<keyword evidence="4 6" id="KW-1133">Transmembrane helix</keyword>
<dbReference type="PANTHER" id="PTHR10743:SF17">
    <property type="entry name" value="PROTEIN RER1A"/>
    <property type="match status" value="1"/>
</dbReference>
<dbReference type="GO" id="GO:0006890">
    <property type="term" value="P:retrograde vesicle-mediated transport, Golgi to endoplasmic reticulum"/>
    <property type="evidence" value="ECO:0007669"/>
    <property type="project" value="TreeGrafter"/>
</dbReference>
<dbReference type="GO" id="GO:0005783">
    <property type="term" value="C:endoplasmic reticulum"/>
    <property type="evidence" value="ECO:0007669"/>
    <property type="project" value="GOC"/>
</dbReference>
<reference evidence="7 8" key="1">
    <citation type="journal article" date="2015" name="Biotechnol. Biofuels">
        <title>Enhanced degradation of softwood versus hardwood by the white-rot fungus Pycnoporus coccineus.</title>
        <authorList>
            <person name="Couturier M."/>
            <person name="Navarro D."/>
            <person name="Chevret D."/>
            <person name="Henrissat B."/>
            <person name="Piumi F."/>
            <person name="Ruiz-Duenas F.J."/>
            <person name="Martinez A.T."/>
            <person name="Grigoriev I.V."/>
            <person name="Riley R."/>
            <person name="Lipzen A."/>
            <person name="Berrin J.G."/>
            <person name="Master E.R."/>
            <person name="Rosso M.N."/>
        </authorList>
    </citation>
    <scope>NUCLEOTIDE SEQUENCE [LARGE SCALE GENOMIC DNA]</scope>
    <source>
        <strain evidence="7 8">BRFM310</strain>
    </source>
</reference>
<comment type="subcellular location">
    <subcellularLocation>
        <location evidence="1">Membrane</location>
        <topology evidence="1">Multi-pass membrane protein</topology>
    </subcellularLocation>
</comment>
<dbReference type="GO" id="GO:0000139">
    <property type="term" value="C:Golgi membrane"/>
    <property type="evidence" value="ECO:0007669"/>
    <property type="project" value="TreeGrafter"/>
</dbReference>
<dbReference type="Proteomes" id="UP000193067">
    <property type="component" value="Unassembled WGS sequence"/>
</dbReference>
<evidence type="ECO:0000313" key="8">
    <source>
        <dbReference type="Proteomes" id="UP000193067"/>
    </source>
</evidence>
<dbReference type="GO" id="GO:0006621">
    <property type="term" value="P:protein retention in ER lumen"/>
    <property type="evidence" value="ECO:0007669"/>
    <property type="project" value="TreeGrafter"/>
</dbReference>
<organism evidence="7 8">
    <name type="scientific">Trametes coccinea (strain BRFM310)</name>
    <name type="common">Pycnoporus coccineus</name>
    <dbReference type="NCBI Taxonomy" id="1353009"/>
    <lineage>
        <taxon>Eukaryota</taxon>
        <taxon>Fungi</taxon>
        <taxon>Dikarya</taxon>
        <taxon>Basidiomycota</taxon>
        <taxon>Agaricomycotina</taxon>
        <taxon>Agaricomycetes</taxon>
        <taxon>Polyporales</taxon>
        <taxon>Polyporaceae</taxon>
        <taxon>Trametes</taxon>
    </lineage>
</organism>
<evidence type="ECO:0000256" key="6">
    <source>
        <dbReference type="SAM" id="Phobius"/>
    </source>
</evidence>
<accession>A0A1Y2IGE3</accession>
<dbReference type="PANTHER" id="PTHR10743">
    <property type="entry name" value="PROTEIN RER1"/>
    <property type="match status" value="1"/>
</dbReference>
<dbReference type="EMBL" id="KZ084120">
    <property type="protein sequence ID" value="OSD00240.1"/>
    <property type="molecule type" value="Genomic_DNA"/>
</dbReference>
<name>A0A1Y2IGE3_TRAC3</name>
<comment type="similarity">
    <text evidence="2">Belongs to the RER1 family.</text>
</comment>
<feature type="transmembrane region" description="Helical" evidence="6">
    <location>
        <begin position="6"/>
        <end position="23"/>
    </location>
</feature>
<evidence type="ECO:0000256" key="2">
    <source>
        <dbReference type="ARBA" id="ARBA00006070"/>
    </source>
</evidence>
<sequence length="77" mass="9005">MFDVPVYWSILGVYWIVLILLTMRRQIQHMIKYKYISFEGALRLEPVIFGGACLRHARHVLLPWVPFVEALTKSSSV</sequence>